<evidence type="ECO:0000259" key="4">
    <source>
        <dbReference type="PROSITE" id="PS50011"/>
    </source>
</evidence>
<dbReference type="GO" id="GO:0098542">
    <property type="term" value="P:defense response to other organism"/>
    <property type="evidence" value="ECO:0007669"/>
    <property type="project" value="InterPro"/>
</dbReference>
<dbReference type="AlphaFoldDB" id="A0A2I0IST7"/>
<dbReference type="InterPro" id="IPR011009">
    <property type="entry name" value="Kinase-like_dom_sf"/>
</dbReference>
<feature type="region of interest" description="Disordered" evidence="3">
    <location>
        <begin position="41"/>
        <end position="76"/>
    </location>
</feature>
<feature type="compositionally biased region" description="Low complexity" evidence="3">
    <location>
        <begin position="601"/>
        <end position="619"/>
    </location>
</feature>
<evidence type="ECO:0000256" key="3">
    <source>
        <dbReference type="SAM" id="MobiDB-lite"/>
    </source>
</evidence>
<dbReference type="PANTHER" id="PTHR31234:SF55">
    <property type="entry name" value="LATE EMBRYOGENESIS ABUNDANT (LEA) HYDROXYPROLINE-RICH GLYCOPROTEIN FAMILY"/>
    <property type="match status" value="1"/>
</dbReference>
<evidence type="ECO:0000313" key="5">
    <source>
        <dbReference type="EMBL" id="PKI47075.1"/>
    </source>
</evidence>
<dbReference type="Proteomes" id="UP000233551">
    <property type="component" value="Unassembled WGS sequence"/>
</dbReference>
<feature type="compositionally biased region" description="Polar residues" evidence="3">
    <location>
        <begin position="333"/>
        <end position="342"/>
    </location>
</feature>
<feature type="region of interest" description="Disordered" evidence="3">
    <location>
        <begin position="323"/>
        <end position="347"/>
    </location>
</feature>
<feature type="compositionally biased region" description="Polar residues" evidence="3">
    <location>
        <begin position="652"/>
        <end position="667"/>
    </location>
</feature>
<accession>A0A2I0IST7</accession>
<organism evidence="5 6">
    <name type="scientific">Punica granatum</name>
    <name type="common">Pomegranate</name>
    <dbReference type="NCBI Taxonomy" id="22663"/>
    <lineage>
        <taxon>Eukaryota</taxon>
        <taxon>Viridiplantae</taxon>
        <taxon>Streptophyta</taxon>
        <taxon>Embryophyta</taxon>
        <taxon>Tracheophyta</taxon>
        <taxon>Spermatophyta</taxon>
        <taxon>Magnoliopsida</taxon>
        <taxon>eudicotyledons</taxon>
        <taxon>Gunneridae</taxon>
        <taxon>Pentapetalae</taxon>
        <taxon>rosids</taxon>
        <taxon>malvids</taxon>
        <taxon>Myrtales</taxon>
        <taxon>Lythraceae</taxon>
        <taxon>Punica</taxon>
    </lineage>
</organism>
<evidence type="ECO:0000256" key="1">
    <source>
        <dbReference type="ARBA" id="ARBA00004370"/>
    </source>
</evidence>
<feature type="non-terminal residue" evidence="5">
    <location>
        <position position="1"/>
    </location>
</feature>
<feature type="compositionally biased region" description="Polar residues" evidence="3">
    <location>
        <begin position="265"/>
        <end position="276"/>
    </location>
</feature>
<keyword evidence="6" id="KW-1185">Reference proteome</keyword>
<feature type="compositionally biased region" description="Basic and acidic residues" evidence="3">
    <location>
        <begin position="639"/>
        <end position="649"/>
    </location>
</feature>
<evidence type="ECO:0000256" key="2">
    <source>
        <dbReference type="ARBA" id="ARBA00023136"/>
    </source>
</evidence>
<dbReference type="GO" id="GO:0004672">
    <property type="term" value="F:protein kinase activity"/>
    <property type="evidence" value="ECO:0007669"/>
    <property type="project" value="InterPro"/>
</dbReference>
<dbReference type="GO" id="GO:0005524">
    <property type="term" value="F:ATP binding"/>
    <property type="evidence" value="ECO:0007669"/>
    <property type="project" value="InterPro"/>
</dbReference>
<dbReference type="InterPro" id="IPR044839">
    <property type="entry name" value="NDR1-like"/>
</dbReference>
<feature type="compositionally biased region" description="Polar residues" evidence="3">
    <location>
        <begin position="286"/>
        <end position="301"/>
    </location>
</feature>
<feature type="region of interest" description="Disordered" evidence="3">
    <location>
        <begin position="584"/>
        <end position="682"/>
    </location>
</feature>
<gene>
    <name evidence="5" type="ORF">CRG98_032551</name>
</gene>
<dbReference type="GO" id="GO:0005886">
    <property type="term" value="C:plasma membrane"/>
    <property type="evidence" value="ECO:0007669"/>
    <property type="project" value="TreeGrafter"/>
</dbReference>
<dbReference type="SUPFAM" id="SSF56112">
    <property type="entry name" value="Protein kinase-like (PK-like)"/>
    <property type="match status" value="1"/>
</dbReference>
<dbReference type="PANTHER" id="PTHR31234">
    <property type="entry name" value="LATE EMBRYOGENESIS ABUNDANT (LEA) HYDROXYPROLINE-RICH GLYCOPROTEIN FAMILY"/>
    <property type="match status" value="1"/>
</dbReference>
<dbReference type="PROSITE" id="PS50011">
    <property type="entry name" value="PROTEIN_KINASE_DOM"/>
    <property type="match status" value="1"/>
</dbReference>
<name>A0A2I0IST7_PUNGR</name>
<proteinExistence type="predicted"/>
<protein>
    <recommendedName>
        <fullName evidence="4">Protein kinase domain-containing protein</fullName>
    </recommendedName>
</protein>
<dbReference type="InterPro" id="IPR000719">
    <property type="entry name" value="Prot_kinase_dom"/>
</dbReference>
<dbReference type="EMBL" id="PGOL01002559">
    <property type="protein sequence ID" value="PKI47075.1"/>
    <property type="molecule type" value="Genomic_DNA"/>
</dbReference>
<sequence>KTLIKVMLRKNPEHRPSASEILKHPYLQLYVDQYRLASNPSITAPEKPISKQGSRKSMAESQNSNSSSSDKDSLLPSEVLSCNNKATDTDLVSVDVEDCSEQSNSNEVQSGAVVYATRVDGQQVLKPQHDIQPSNAESKQPRTIKNIMMALKEGKVRENGSPMRGSRTKAVAGPTQKNIPEASPKVLKPSAIPTFRPNADSPTATPTKANTETSKRVQVSHSLKHQLPAIDSTPKTKPRHEAIPPSGATRQVVDDPQTKTRLRTPPSNVVRRSSFSGRIRQAGTDAPNTVSNTPKLSTPEQTQEHEKASHQVQSGAISYLHRQNSEVSERTPAVSSKGMQTASSNSESSSLSIQVFEFCDDVVTPSGGMREQVYQEIDRVTCSESSRSRSSSLASPIQCENYYIPAAESSGLNNGSPTVMDKTCEADVQNTAAGTGEVGTSSAFDSSEEIYVCKGDGPLIRANIVPSKPSQSIPVSPSSGDDKFIVREPLSSVVDTASLNASSIQANPQKNLQLEKGTIMHHQKIENSTSAAPHFPPAFDDVIHVIRHSSFRVGSEQPIIESVEMGVQNVNIGKLINVVKEDQEMRSTTAPAPSHAPPPAIATSPTRSPSPSRTPTPTSLKAAACSEAVSLQSNTSDASCDKEVADARNHVSPVSRSDSIPKASSAQLEKANPALSEEGAPAKETLDVKSFRQRAEALEGLLELSAELLQQNRLEELAVVLKPFGKDKVSPRETAIWLAKSLKGMMIEDSPVIERVHNCIRTSAQAPGPELTKSVQSVSDATFIGISISTTHHGIPLEHLLVATWRTFPSPRAGPHQGQACRTLPDPIGLVTWLCLHPRLPACRVQSLSVSSFNLSAAQLTAKYNIELAITNPNRKIDLSIDHFSLSVVYRGVTLSKKVAGLSSYLQILRSQDSELELEMDTDRLDGKARKRIVGNLGGDWSHGVVTFNVKMTVGAKFMSGRWLTKQKVLSVVCKNLNVEFVSTDTGKLQEGSNNACIVDFD</sequence>
<keyword evidence="2" id="KW-0472">Membrane</keyword>
<comment type="caution">
    <text evidence="5">The sequence shown here is derived from an EMBL/GenBank/DDBJ whole genome shotgun (WGS) entry which is preliminary data.</text>
</comment>
<comment type="subcellular location">
    <subcellularLocation>
        <location evidence="1">Membrane</location>
    </subcellularLocation>
</comment>
<evidence type="ECO:0000313" key="6">
    <source>
        <dbReference type="Proteomes" id="UP000233551"/>
    </source>
</evidence>
<reference evidence="5 6" key="1">
    <citation type="submission" date="2017-11" db="EMBL/GenBank/DDBJ databases">
        <title>De-novo sequencing of pomegranate (Punica granatum L.) genome.</title>
        <authorList>
            <person name="Akparov Z."/>
            <person name="Amiraslanov A."/>
            <person name="Hajiyeva S."/>
            <person name="Abbasov M."/>
            <person name="Kaur K."/>
            <person name="Hamwieh A."/>
            <person name="Solovyev V."/>
            <person name="Salamov A."/>
            <person name="Braich B."/>
            <person name="Kosarev P."/>
            <person name="Mahmoud A."/>
            <person name="Hajiyev E."/>
            <person name="Babayeva S."/>
            <person name="Izzatullayeva V."/>
            <person name="Mammadov A."/>
            <person name="Mammadov A."/>
            <person name="Sharifova S."/>
            <person name="Ojaghi J."/>
            <person name="Eynullazada K."/>
            <person name="Bayramov B."/>
            <person name="Abdulazimova A."/>
            <person name="Shahmuradov I."/>
        </authorList>
    </citation>
    <scope>NUCLEOTIDE SEQUENCE [LARGE SCALE GENOMIC DNA]</scope>
    <source>
        <strain evidence="6">cv. AG2017</strain>
        <tissue evidence="5">Leaf</tissue>
    </source>
</reference>
<feature type="compositionally biased region" description="Polar residues" evidence="3">
    <location>
        <begin position="629"/>
        <end position="638"/>
    </location>
</feature>
<feature type="compositionally biased region" description="Polar residues" evidence="3">
    <location>
        <begin position="200"/>
        <end position="221"/>
    </location>
</feature>
<feature type="region of interest" description="Disordered" evidence="3">
    <location>
        <begin position="157"/>
        <end position="308"/>
    </location>
</feature>
<dbReference type="STRING" id="22663.A0A2I0IST7"/>
<feature type="domain" description="Protein kinase" evidence="4">
    <location>
        <begin position="1"/>
        <end position="27"/>
    </location>
</feature>
<dbReference type="Gene3D" id="1.10.510.10">
    <property type="entry name" value="Transferase(Phosphotransferase) domain 1"/>
    <property type="match status" value="1"/>
</dbReference>
<feature type="compositionally biased region" description="Low complexity" evidence="3">
    <location>
        <begin position="59"/>
        <end position="76"/>
    </location>
</feature>